<feature type="transmembrane region" description="Helical" evidence="7">
    <location>
        <begin position="131"/>
        <end position="157"/>
    </location>
</feature>
<feature type="transmembrane region" description="Helical" evidence="7">
    <location>
        <begin position="98"/>
        <end position="119"/>
    </location>
</feature>
<feature type="transmembrane region" description="Helical" evidence="7">
    <location>
        <begin position="12"/>
        <end position="30"/>
    </location>
</feature>
<keyword evidence="2 7" id="KW-0813">Transport</keyword>
<dbReference type="EMBL" id="JBHLYQ010000080">
    <property type="protein sequence ID" value="MFC0082212.1"/>
    <property type="molecule type" value="Genomic_DNA"/>
</dbReference>
<dbReference type="Proteomes" id="UP001589788">
    <property type="component" value="Unassembled WGS sequence"/>
</dbReference>
<evidence type="ECO:0000256" key="3">
    <source>
        <dbReference type="ARBA" id="ARBA00022475"/>
    </source>
</evidence>
<evidence type="ECO:0000256" key="4">
    <source>
        <dbReference type="ARBA" id="ARBA00022692"/>
    </source>
</evidence>
<evidence type="ECO:0000256" key="7">
    <source>
        <dbReference type="RuleBase" id="RU363032"/>
    </source>
</evidence>
<dbReference type="RefSeq" id="WP_377789711.1">
    <property type="nucleotide sequence ID" value="NZ_JBHLYQ010000080.1"/>
</dbReference>
<dbReference type="Pfam" id="PF00528">
    <property type="entry name" value="BPD_transp_1"/>
    <property type="match status" value="1"/>
</dbReference>
<comment type="caution">
    <text evidence="9">The sequence shown here is derived from an EMBL/GenBank/DDBJ whole genome shotgun (WGS) entry which is preliminary data.</text>
</comment>
<evidence type="ECO:0000313" key="10">
    <source>
        <dbReference type="Proteomes" id="UP001589788"/>
    </source>
</evidence>
<evidence type="ECO:0000259" key="8">
    <source>
        <dbReference type="PROSITE" id="PS50928"/>
    </source>
</evidence>
<dbReference type="PROSITE" id="PS50928">
    <property type="entry name" value="ABC_TM1"/>
    <property type="match status" value="1"/>
</dbReference>
<proteinExistence type="inferred from homology"/>
<sequence>MIGFLVRRLGQAIVVVLAVIAAMFLLIHVIPGGEARAVLGPRATAVAIAQFKRQNGLDLPLWDQFLHYVWNLARFQLGRSPKYNQPVLTLIGTRLPKTLILVGLATILALVVAIPLGIFQVVRRNRLEDYVLTGLAFIFYAMPSFLLGTLLILFFAVDLKWFPVEAPQAQSVGGILSDPRGLVLPVVTLAAITIASFSRYMRSSMMETLTQDYIRTARAKGVGPRRVLWAHALRNALIPIVTLLGLSVPAIVSGAVITEDVFNYPGMGKLAVDAALNVDIPTLLGVTFVITVATVAGNLLADILYAVVDPRIRYAAA</sequence>
<evidence type="ECO:0000256" key="5">
    <source>
        <dbReference type="ARBA" id="ARBA00022989"/>
    </source>
</evidence>
<dbReference type="InterPro" id="IPR045621">
    <property type="entry name" value="BPD_transp_1_N"/>
</dbReference>
<keyword evidence="4 7" id="KW-0812">Transmembrane</keyword>
<dbReference type="InterPro" id="IPR000515">
    <property type="entry name" value="MetI-like"/>
</dbReference>
<keyword evidence="3" id="KW-1003">Cell membrane</keyword>
<dbReference type="InterPro" id="IPR035906">
    <property type="entry name" value="MetI-like_sf"/>
</dbReference>
<dbReference type="PANTHER" id="PTHR43163">
    <property type="entry name" value="DIPEPTIDE TRANSPORT SYSTEM PERMEASE PROTEIN DPPB-RELATED"/>
    <property type="match status" value="1"/>
</dbReference>
<name>A0ABV6C7J6_9ACTN</name>
<keyword evidence="5 7" id="KW-1133">Transmembrane helix</keyword>
<evidence type="ECO:0000256" key="2">
    <source>
        <dbReference type="ARBA" id="ARBA00022448"/>
    </source>
</evidence>
<dbReference type="SUPFAM" id="SSF161098">
    <property type="entry name" value="MetI-like"/>
    <property type="match status" value="1"/>
</dbReference>
<feature type="transmembrane region" description="Helical" evidence="7">
    <location>
        <begin position="283"/>
        <end position="308"/>
    </location>
</feature>
<evidence type="ECO:0000256" key="6">
    <source>
        <dbReference type="ARBA" id="ARBA00023136"/>
    </source>
</evidence>
<reference evidence="9 10" key="1">
    <citation type="submission" date="2024-09" db="EMBL/GenBank/DDBJ databases">
        <authorList>
            <person name="Sun Q."/>
            <person name="Mori K."/>
        </authorList>
    </citation>
    <scope>NUCLEOTIDE SEQUENCE [LARGE SCALE GENOMIC DNA]</scope>
    <source>
        <strain evidence="9 10">JCM 15389</strain>
    </source>
</reference>
<gene>
    <name evidence="9" type="ORF">ACFFRE_08635</name>
</gene>
<dbReference type="Pfam" id="PF19300">
    <property type="entry name" value="BPD_transp_1_N"/>
    <property type="match status" value="1"/>
</dbReference>
<feature type="domain" description="ABC transmembrane type-1" evidence="8">
    <location>
        <begin position="95"/>
        <end position="301"/>
    </location>
</feature>
<comment type="similarity">
    <text evidence="7">Belongs to the binding-protein-dependent transport system permease family.</text>
</comment>
<comment type="subcellular location">
    <subcellularLocation>
        <location evidence="1 7">Cell membrane</location>
        <topology evidence="1 7">Multi-pass membrane protein</topology>
    </subcellularLocation>
</comment>
<dbReference type="CDD" id="cd06261">
    <property type="entry name" value="TM_PBP2"/>
    <property type="match status" value="1"/>
</dbReference>
<accession>A0ABV6C7J6</accession>
<evidence type="ECO:0000256" key="1">
    <source>
        <dbReference type="ARBA" id="ARBA00004651"/>
    </source>
</evidence>
<keyword evidence="10" id="KW-1185">Reference proteome</keyword>
<protein>
    <submittedName>
        <fullName evidence="9">ABC transporter permease</fullName>
    </submittedName>
</protein>
<organism evidence="9 10">
    <name type="scientific">Aciditerrimonas ferrireducens</name>
    <dbReference type="NCBI Taxonomy" id="667306"/>
    <lineage>
        <taxon>Bacteria</taxon>
        <taxon>Bacillati</taxon>
        <taxon>Actinomycetota</taxon>
        <taxon>Acidimicrobiia</taxon>
        <taxon>Acidimicrobiales</taxon>
        <taxon>Acidimicrobiaceae</taxon>
        <taxon>Aciditerrimonas</taxon>
    </lineage>
</organism>
<feature type="transmembrane region" description="Helical" evidence="7">
    <location>
        <begin position="236"/>
        <end position="257"/>
    </location>
</feature>
<keyword evidence="6 7" id="KW-0472">Membrane</keyword>
<dbReference type="Gene3D" id="1.10.3720.10">
    <property type="entry name" value="MetI-like"/>
    <property type="match status" value="1"/>
</dbReference>
<dbReference type="PANTHER" id="PTHR43163:SF6">
    <property type="entry name" value="DIPEPTIDE TRANSPORT SYSTEM PERMEASE PROTEIN DPPB-RELATED"/>
    <property type="match status" value="1"/>
</dbReference>
<evidence type="ECO:0000313" key="9">
    <source>
        <dbReference type="EMBL" id="MFC0082212.1"/>
    </source>
</evidence>
<feature type="transmembrane region" description="Helical" evidence="7">
    <location>
        <begin position="182"/>
        <end position="201"/>
    </location>
</feature>